<gene>
    <name evidence="1" type="ORF">H9913_03780</name>
</gene>
<organism evidence="1 2">
    <name type="scientific">Candidatus Blautia stercoripullorum</name>
    <dbReference type="NCBI Taxonomy" id="2838502"/>
    <lineage>
        <taxon>Bacteria</taxon>
        <taxon>Bacillati</taxon>
        <taxon>Bacillota</taxon>
        <taxon>Clostridia</taxon>
        <taxon>Lachnospirales</taxon>
        <taxon>Lachnospiraceae</taxon>
        <taxon>Blautia</taxon>
    </lineage>
</organism>
<accession>A0A9D2U548</accession>
<comment type="caution">
    <text evidence="1">The sequence shown here is derived from an EMBL/GenBank/DDBJ whole genome shotgun (WGS) entry which is preliminary data.</text>
</comment>
<proteinExistence type="predicted"/>
<dbReference type="AlphaFoldDB" id="A0A9D2U548"/>
<name>A0A9D2U548_9FIRM</name>
<protein>
    <submittedName>
        <fullName evidence="1">Uncharacterized protein</fullName>
    </submittedName>
</protein>
<sequence length="187" mass="22152">MDRKECQKHIEQVRKAVMCDLTGLDAERSILTVRLWCRNDGDRFDLCCYYDFSPYMDMLFRRFDPDVKEWIHKQYTNLKEWFLSGRDKFQNIYDEISGNNRRRKSAGEEVCEKYYVIVTKYVEIGGNMTILYSADFSLKGEIVAIDDPTGYYRGFDYYREKGYALSKAEKIISDNIRLAGEELLLKV</sequence>
<dbReference type="Proteomes" id="UP000823850">
    <property type="component" value="Unassembled WGS sequence"/>
</dbReference>
<dbReference type="EMBL" id="DWUX01000070">
    <property type="protein sequence ID" value="HJD39123.1"/>
    <property type="molecule type" value="Genomic_DNA"/>
</dbReference>
<reference evidence="1" key="2">
    <citation type="submission" date="2021-04" db="EMBL/GenBank/DDBJ databases">
        <authorList>
            <person name="Gilroy R."/>
        </authorList>
    </citation>
    <scope>NUCLEOTIDE SEQUENCE</scope>
    <source>
        <strain evidence="1">ChiW19-6364</strain>
    </source>
</reference>
<reference evidence="1" key="1">
    <citation type="journal article" date="2021" name="PeerJ">
        <title>Extensive microbial diversity within the chicken gut microbiome revealed by metagenomics and culture.</title>
        <authorList>
            <person name="Gilroy R."/>
            <person name="Ravi A."/>
            <person name="Getino M."/>
            <person name="Pursley I."/>
            <person name="Horton D.L."/>
            <person name="Alikhan N.F."/>
            <person name="Baker D."/>
            <person name="Gharbi K."/>
            <person name="Hall N."/>
            <person name="Watson M."/>
            <person name="Adriaenssens E.M."/>
            <person name="Foster-Nyarko E."/>
            <person name="Jarju S."/>
            <person name="Secka A."/>
            <person name="Antonio M."/>
            <person name="Oren A."/>
            <person name="Chaudhuri R.R."/>
            <person name="La Ragione R."/>
            <person name="Hildebrand F."/>
            <person name="Pallen M.J."/>
        </authorList>
    </citation>
    <scope>NUCLEOTIDE SEQUENCE</scope>
    <source>
        <strain evidence="1">ChiW19-6364</strain>
    </source>
</reference>
<evidence type="ECO:0000313" key="2">
    <source>
        <dbReference type="Proteomes" id="UP000823850"/>
    </source>
</evidence>
<evidence type="ECO:0000313" key="1">
    <source>
        <dbReference type="EMBL" id="HJD39123.1"/>
    </source>
</evidence>